<gene>
    <name evidence="1" type="ORF">BpHYR1_008030</name>
</gene>
<accession>A0A3M7T6C2</accession>
<dbReference type="EMBL" id="REGN01000223">
    <property type="protein sequence ID" value="RNA43457.1"/>
    <property type="molecule type" value="Genomic_DNA"/>
</dbReference>
<protein>
    <submittedName>
        <fullName evidence="1">Uncharacterized protein</fullName>
    </submittedName>
</protein>
<dbReference type="Proteomes" id="UP000276133">
    <property type="component" value="Unassembled WGS sequence"/>
</dbReference>
<organism evidence="1 2">
    <name type="scientific">Brachionus plicatilis</name>
    <name type="common">Marine rotifer</name>
    <name type="synonym">Brachionus muelleri</name>
    <dbReference type="NCBI Taxonomy" id="10195"/>
    <lineage>
        <taxon>Eukaryota</taxon>
        <taxon>Metazoa</taxon>
        <taxon>Spiralia</taxon>
        <taxon>Gnathifera</taxon>
        <taxon>Rotifera</taxon>
        <taxon>Eurotatoria</taxon>
        <taxon>Monogononta</taxon>
        <taxon>Pseudotrocha</taxon>
        <taxon>Ploima</taxon>
        <taxon>Brachionidae</taxon>
        <taxon>Brachionus</taxon>
    </lineage>
</organism>
<name>A0A3M7T6C2_BRAPC</name>
<evidence type="ECO:0000313" key="1">
    <source>
        <dbReference type="EMBL" id="RNA43457.1"/>
    </source>
</evidence>
<proteinExistence type="predicted"/>
<reference evidence="1 2" key="1">
    <citation type="journal article" date="2018" name="Sci. Rep.">
        <title>Genomic signatures of local adaptation to the degree of environmental predictability in rotifers.</title>
        <authorList>
            <person name="Franch-Gras L."/>
            <person name="Hahn C."/>
            <person name="Garcia-Roger E.M."/>
            <person name="Carmona M.J."/>
            <person name="Serra M."/>
            <person name="Gomez A."/>
        </authorList>
    </citation>
    <scope>NUCLEOTIDE SEQUENCE [LARGE SCALE GENOMIC DNA]</scope>
    <source>
        <strain evidence="1">HYR1</strain>
    </source>
</reference>
<dbReference type="AlphaFoldDB" id="A0A3M7T6C2"/>
<sequence length="129" mass="15750">MVSRLSKHGYMNETPDRKSDMLRLAMRMFWMDWRRRDFRMVMRVKKLRVRMVRQRRTPVKKKAILCDSLCEYLWHSLEFRWDKSCGESSTNKLLGSDPFTSISWSMEHSSLAIRWHSLRHTTKYCSLDW</sequence>
<keyword evidence="2" id="KW-1185">Reference proteome</keyword>
<evidence type="ECO:0000313" key="2">
    <source>
        <dbReference type="Proteomes" id="UP000276133"/>
    </source>
</evidence>
<comment type="caution">
    <text evidence="1">The sequence shown here is derived from an EMBL/GenBank/DDBJ whole genome shotgun (WGS) entry which is preliminary data.</text>
</comment>